<dbReference type="Proteomes" id="UP000299102">
    <property type="component" value="Unassembled WGS sequence"/>
</dbReference>
<feature type="compositionally biased region" description="Acidic residues" evidence="1">
    <location>
        <begin position="126"/>
        <end position="144"/>
    </location>
</feature>
<accession>A0A4C1WFV1</accession>
<dbReference type="OrthoDB" id="2783063at2759"/>
<proteinExistence type="predicted"/>
<organism evidence="2 3">
    <name type="scientific">Eumeta variegata</name>
    <name type="common">Bagworm moth</name>
    <name type="synonym">Eumeta japonica</name>
    <dbReference type="NCBI Taxonomy" id="151549"/>
    <lineage>
        <taxon>Eukaryota</taxon>
        <taxon>Metazoa</taxon>
        <taxon>Ecdysozoa</taxon>
        <taxon>Arthropoda</taxon>
        <taxon>Hexapoda</taxon>
        <taxon>Insecta</taxon>
        <taxon>Pterygota</taxon>
        <taxon>Neoptera</taxon>
        <taxon>Endopterygota</taxon>
        <taxon>Lepidoptera</taxon>
        <taxon>Glossata</taxon>
        <taxon>Ditrysia</taxon>
        <taxon>Tineoidea</taxon>
        <taxon>Psychidae</taxon>
        <taxon>Oiketicinae</taxon>
        <taxon>Eumeta</taxon>
    </lineage>
</organism>
<dbReference type="EMBL" id="BGZK01000543">
    <property type="protein sequence ID" value="GBP49382.1"/>
    <property type="molecule type" value="Genomic_DNA"/>
</dbReference>
<reference evidence="2 3" key="1">
    <citation type="journal article" date="2019" name="Commun. Biol.">
        <title>The bagworm genome reveals a unique fibroin gene that provides high tensile strength.</title>
        <authorList>
            <person name="Kono N."/>
            <person name="Nakamura H."/>
            <person name="Ohtoshi R."/>
            <person name="Tomita M."/>
            <person name="Numata K."/>
            <person name="Arakawa K."/>
        </authorList>
    </citation>
    <scope>NUCLEOTIDE SEQUENCE [LARGE SCALE GENOMIC DNA]</scope>
</reference>
<evidence type="ECO:0000256" key="1">
    <source>
        <dbReference type="SAM" id="MobiDB-lite"/>
    </source>
</evidence>
<protein>
    <recommendedName>
        <fullName evidence="4">DUF4219 domain-containing protein</fullName>
    </recommendedName>
</protein>
<name>A0A4C1WFV1_EUMVA</name>
<sequence length="200" mass="22871">MISSARTPSPKSVPFFVEEFHRAWKPDLQLRFTVYEGAIRRQDSHYALALFLPLKYYSTIKPLTKGNYDTWAMQIEAVIVKNSTWAYVNGKKPKPELVENNATSIQSVKKWEEEDAKAKQTPNINEDQEEYDDDENELQEEEPNDDEIFVDTAENISKTIAEANLGDIILKEAITGDVVTDWMGAITEEIRGLIKTIRGK</sequence>
<dbReference type="AlphaFoldDB" id="A0A4C1WFV1"/>
<feature type="region of interest" description="Disordered" evidence="1">
    <location>
        <begin position="111"/>
        <end position="144"/>
    </location>
</feature>
<evidence type="ECO:0000313" key="2">
    <source>
        <dbReference type="EMBL" id="GBP49382.1"/>
    </source>
</evidence>
<evidence type="ECO:0000313" key="3">
    <source>
        <dbReference type="Proteomes" id="UP000299102"/>
    </source>
</evidence>
<keyword evidence="3" id="KW-1185">Reference proteome</keyword>
<gene>
    <name evidence="2" type="ORF">EVAR_24687_1</name>
</gene>
<evidence type="ECO:0008006" key="4">
    <source>
        <dbReference type="Google" id="ProtNLM"/>
    </source>
</evidence>
<comment type="caution">
    <text evidence="2">The sequence shown here is derived from an EMBL/GenBank/DDBJ whole genome shotgun (WGS) entry which is preliminary data.</text>
</comment>